<dbReference type="PANTHER" id="PTHR35769:SF2">
    <property type="entry name" value="CALCINEURIN-LIKE METALLO-PHOSPHOESTERASE SUPERFAMILY PROTEIN"/>
    <property type="match status" value="1"/>
</dbReference>
<comment type="caution">
    <text evidence="3">The sequence shown here is derived from an EMBL/GenBank/DDBJ whole genome shotgun (WGS) entry which is preliminary data.</text>
</comment>
<dbReference type="EMBL" id="JANCYW010000009">
    <property type="protein sequence ID" value="KAK4536628.1"/>
    <property type="molecule type" value="Genomic_DNA"/>
</dbReference>
<dbReference type="InterPro" id="IPR027629">
    <property type="entry name" value="DevT-like"/>
</dbReference>
<proteinExistence type="predicted"/>
<dbReference type="Gene3D" id="3.60.21.10">
    <property type="match status" value="1"/>
</dbReference>
<accession>A0AAV9IXV1</accession>
<dbReference type="AlphaFoldDB" id="A0AAV9IXV1"/>
<feature type="region of interest" description="Disordered" evidence="1">
    <location>
        <begin position="284"/>
        <end position="303"/>
    </location>
</feature>
<dbReference type="Proteomes" id="UP001301350">
    <property type="component" value="Unassembled WGS sequence"/>
</dbReference>
<reference evidence="3 4" key="1">
    <citation type="submission" date="2022-07" db="EMBL/GenBank/DDBJ databases">
        <title>Genome-wide signatures of adaptation to extreme environments.</title>
        <authorList>
            <person name="Cho C.H."/>
            <person name="Yoon H.S."/>
        </authorList>
    </citation>
    <scope>NUCLEOTIDE SEQUENCE [LARGE SCALE GENOMIC DNA]</scope>
    <source>
        <strain evidence="3 4">DBV 063 E5</strain>
    </source>
</reference>
<dbReference type="Pfam" id="PF00149">
    <property type="entry name" value="Metallophos"/>
    <property type="match status" value="1"/>
</dbReference>
<dbReference type="InterPro" id="IPR004843">
    <property type="entry name" value="Calcineurin-like_PHP"/>
</dbReference>
<organism evidence="3 4">
    <name type="scientific">Cyanidium caldarium</name>
    <name type="common">Red alga</name>
    <dbReference type="NCBI Taxonomy" id="2771"/>
    <lineage>
        <taxon>Eukaryota</taxon>
        <taxon>Rhodophyta</taxon>
        <taxon>Bangiophyceae</taxon>
        <taxon>Cyanidiales</taxon>
        <taxon>Cyanidiaceae</taxon>
        <taxon>Cyanidium</taxon>
    </lineage>
</organism>
<evidence type="ECO:0000256" key="1">
    <source>
        <dbReference type="SAM" id="MobiDB-lite"/>
    </source>
</evidence>
<keyword evidence="4" id="KW-1185">Reference proteome</keyword>
<evidence type="ECO:0000313" key="4">
    <source>
        <dbReference type="Proteomes" id="UP001301350"/>
    </source>
</evidence>
<feature type="domain" description="Calcineurin-like phosphoesterase" evidence="2">
    <location>
        <begin position="101"/>
        <end position="328"/>
    </location>
</feature>
<dbReference type="SUPFAM" id="SSF56300">
    <property type="entry name" value="Metallo-dependent phosphatases"/>
    <property type="match status" value="1"/>
</dbReference>
<sequence length="517" mass="56476">MGVQCVERGRSHRRGSRGRATTSAVVGGAGWVLPAASGLPWSARSVDRVGAGRSDRRRCRRWKRGRVSWVCRGHGVNGAGSDRWIVREATVGVARPPSTALRFACIGDVHNLWSADDERLLREVVRPDVVLFVGDYGDENVGLVRSVAASAARLTALGDANMPSAHRVRTVAAILGNHDAWYTATARGRRASPYNHDMEDRVREQLQALRHIDVGYGTRRVPLTSMPGAASLSIVGGRPFSWGGPFWKPFDFYQQYYRVRDMRQSAERIVQAAECAMRQEAMRMDGGTGGSRAASSASPPPDTHNLVFLAHNGPYGLGDRASSICGRDFVTPYDSGEPSGDFGCPDLQQAIAQLKQRSSRAGPHAAATARVHVPLCVFGHMHEALFHGASSIQRNMVTERDGTVYVNTAVVPRIRDASNTTDMRRVLGLPPPAIPHTVLTRAAWHQFTVIDTCWPASHAADEDGERHPATSRPGQLHVQRVMQCWLSDHRPDTASLTRVLYQAPAPMRQPAAYGVAE</sequence>
<feature type="region of interest" description="Disordered" evidence="1">
    <location>
        <begin position="1"/>
        <end position="21"/>
    </location>
</feature>
<dbReference type="GO" id="GO:0016787">
    <property type="term" value="F:hydrolase activity"/>
    <property type="evidence" value="ECO:0007669"/>
    <property type="project" value="InterPro"/>
</dbReference>
<evidence type="ECO:0000259" key="2">
    <source>
        <dbReference type="Pfam" id="PF00149"/>
    </source>
</evidence>
<name>A0AAV9IXV1_CYACA</name>
<dbReference type="PANTHER" id="PTHR35769">
    <property type="entry name" value="CALCINEURIN-LIKE METALLO-PHOSPHOESTERASE SUPERFAMILY PROTEIN"/>
    <property type="match status" value="1"/>
</dbReference>
<dbReference type="InterPro" id="IPR029052">
    <property type="entry name" value="Metallo-depent_PP-like"/>
</dbReference>
<protein>
    <recommendedName>
        <fullName evidence="2">Calcineurin-like phosphoesterase domain-containing protein</fullName>
    </recommendedName>
</protein>
<evidence type="ECO:0000313" key="3">
    <source>
        <dbReference type="EMBL" id="KAK4536628.1"/>
    </source>
</evidence>
<gene>
    <name evidence="3" type="ORF">CDCA_CDCA09G2653</name>
</gene>